<dbReference type="SUPFAM" id="SSF75420">
    <property type="entry name" value="YhbC-like, N-terminal domain"/>
    <property type="match status" value="1"/>
</dbReference>
<evidence type="ECO:0000256" key="2">
    <source>
        <dbReference type="ARBA" id="ARBA00022517"/>
    </source>
</evidence>
<dbReference type="GO" id="GO:0005829">
    <property type="term" value="C:cytosol"/>
    <property type="evidence" value="ECO:0007669"/>
    <property type="project" value="TreeGrafter"/>
</dbReference>
<dbReference type="CDD" id="cd01734">
    <property type="entry name" value="YlxS_C"/>
    <property type="match status" value="1"/>
</dbReference>
<organism evidence="6 7">
    <name type="scientific">Candidatus Tenderia electrophaga</name>
    <dbReference type="NCBI Taxonomy" id="1748243"/>
    <lineage>
        <taxon>Bacteria</taxon>
        <taxon>Pseudomonadati</taxon>
        <taxon>Pseudomonadota</taxon>
        <taxon>Gammaproteobacteria</taxon>
        <taxon>Candidatus Tenderiales</taxon>
        <taxon>Candidatus Tenderiaceae</taxon>
        <taxon>Candidatus Tenderia</taxon>
    </lineage>
</organism>
<comment type="function">
    <text evidence="3">Required for maturation of 30S ribosomal subunits.</text>
</comment>
<dbReference type="KEGG" id="tee:Tel_07630"/>
<dbReference type="PANTHER" id="PTHR33867">
    <property type="entry name" value="RIBOSOME MATURATION FACTOR RIMP"/>
    <property type="match status" value="1"/>
</dbReference>
<evidence type="ECO:0000259" key="4">
    <source>
        <dbReference type="Pfam" id="PF02576"/>
    </source>
</evidence>
<feature type="domain" description="Ribosome maturation factor RimP N-terminal" evidence="4">
    <location>
        <begin position="12"/>
        <end position="85"/>
    </location>
</feature>
<evidence type="ECO:0000313" key="6">
    <source>
        <dbReference type="EMBL" id="ALP54774.1"/>
    </source>
</evidence>
<proteinExistence type="inferred from homology"/>
<dbReference type="Gene3D" id="3.30.300.70">
    <property type="entry name" value="RimP-like superfamily, N-terminal"/>
    <property type="match status" value="1"/>
</dbReference>
<dbReference type="FunFam" id="3.30.300.70:FF:000001">
    <property type="entry name" value="Ribosome maturation factor RimP"/>
    <property type="match status" value="1"/>
</dbReference>
<comment type="subcellular location">
    <subcellularLocation>
        <location evidence="3">Cytoplasm</location>
    </subcellularLocation>
</comment>
<dbReference type="NCBIfam" id="NF000927">
    <property type="entry name" value="PRK00092.1-1"/>
    <property type="match status" value="1"/>
</dbReference>
<comment type="similarity">
    <text evidence="3">Belongs to the RimP family.</text>
</comment>
<dbReference type="Pfam" id="PF17384">
    <property type="entry name" value="DUF150_C"/>
    <property type="match status" value="1"/>
</dbReference>
<dbReference type="Proteomes" id="UP000055136">
    <property type="component" value="Chromosome"/>
</dbReference>
<name>A0A0S2THX5_9GAMM</name>
<dbReference type="Gene3D" id="2.30.30.180">
    <property type="entry name" value="Ribosome maturation factor RimP, C-terminal domain"/>
    <property type="match status" value="1"/>
</dbReference>
<feature type="domain" description="Ribosome maturation factor RimP C-terminal" evidence="5">
    <location>
        <begin position="88"/>
        <end position="153"/>
    </location>
</feature>
<dbReference type="EMBL" id="CP013099">
    <property type="protein sequence ID" value="ALP54774.1"/>
    <property type="molecule type" value="Genomic_DNA"/>
</dbReference>
<dbReference type="HAMAP" id="MF_01077">
    <property type="entry name" value="RimP"/>
    <property type="match status" value="1"/>
</dbReference>
<dbReference type="InterPro" id="IPR028998">
    <property type="entry name" value="RimP_C"/>
</dbReference>
<accession>A0A0S2THX5</accession>
<dbReference type="InterPro" id="IPR035956">
    <property type="entry name" value="RimP_N_sf"/>
</dbReference>
<reference evidence="6" key="1">
    <citation type="submission" date="2015-10" db="EMBL/GenBank/DDBJ databases">
        <title>Description of Candidatus Tenderia electrophaga gen. nov, sp. nov., an Uncultivated Electroautotroph from a Biocathode Enrichment.</title>
        <authorList>
            <person name="Eddie B.J."/>
            <person name="Malanoski A.P."/>
            <person name="Wang Z."/>
            <person name="Hall R.J."/>
            <person name="Oh S.D."/>
            <person name="Heiner C."/>
            <person name="Lin B."/>
            <person name="Strycharz-Glaven S.M."/>
        </authorList>
    </citation>
    <scope>NUCLEOTIDE SEQUENCE [LARGE SCALE GENOMIC DNA]</scope>
    <source>
        <strain evidence="6">NRL1</strain>
    </source>
</reference>
<dbReference type="AlphaFoldDB" id="A0A0S2THX5"/>
<keyword evidence="2 3" id="KW-0690">Ribosome biogenesis</keyword>
<dbReference type="STRING" id="1748243.Tel_07630"/>
<keyword evidence="7" id="KW-1185">Reference proteome</keyword>
<dbReference type="InterPro" id="IPR003728">
    <property type="entry name" value="Ribosome_maturation_RimP"/>
</dbReference>
<protein>
    <recommendedName>
        <fullName evidence="3">Ribosome maturation factor RimP</fullName>
    </recommendedName>
</protein>
<dbReference type="GO" id="GO:0006412">
    <property type="term" value="P:translation"/>
    <property type="evidence" value="ECO:0007669"/>
    <property type="project" value="TreeGrafter"/>
</dbReference>
<dbReference type="Pfam" id="PF02576">
    <property type="entry name" value="RimP_N"/>
    <property type="match status" value="1"/>
</dbReference>
<keyword evidence="1 3" id="KW-0963">Cytoplasm</keyword>
<dbReference type="GO" id="GO:0000028">
    <property type="term" value="P:ribosomal small subunit assembly"/>
    <property type="evidence" value="ECO:0007669"/>
    <property type="project" value="TreeGrafter"/>
</dbReference>
<dbReference type="InterPro" id="IPR036847">
    <property type="entry name" value="RimP_C_sf"/>
</dbReference>
<evidence type="ECO:0000259" key="5">
    <source>
        <dbReference type="Pfam" id="PF17384"/>
    </source>
</evidence>
<sequence length="154" mass="17347">MVRQASVKVLQLLEPLVEGLGYEFVGAEYLPQGKHSLLRVYIDLPEDGIGVEDCERVSRQVSSMLDVEDPIPGHYTLEVSSPGMDRPLFTVGQFQRFVGREVKLLLSRPVHKRRKMTVELQGVTDDVVTVMLEGEAIQIDFDNIEKAHLVPVFD</sequence>
<evidence type="ECO:0000313" key="7">
    <source>
        <dbReference type="Proteomes" id="UP000055136"/>
    </source>
</evidence>
<evidence type="ECO:0000256" key="1">
    <source>
        <dbReference type="ARBA" id="ARBA00022490"/>
    </source>
</evidence>
<dbReference type="PANTHER" id="PTHR33867:SF1">
    <property type="entry name" value="RIBOSOME MATURATION FACTOR RIMP"/>
    <property type="match status" value="1"/>
</dbReference>
<dbReference type="InterPro" id="IPR028989">
    <property type="entry name" value="RimP_N"/>
</dbReference>
<evidence type="ECO:0000256" key="3">
    <source>
        <dbReference type="HAMAP-Rule" id="MF_01077"/>
    </source>
</evidence>
<gene>
    <name evidence="3" type="primary">rimP</name>
    <name evidence="6" type="ORF">Tel_07630</name>
</gene>
<dbReference type="SUPFAM" id="SSF74942">
    <property type="entry name" value="YhbC-like, C-terminal domain"/>
    <property type="match status" value="1"/>
</dbReference>